<protein>
    <submittedName>
        <fullName evidence="1">Uncharacterized protein</fullName>
    </submittedName>
</protein>
<dbReference type="STRING" id="1548207.AXK11_05420"/>
<reference evidence="2" key="1">
    <citation type="submission" date="2016-02" db="EMBL/GenBank/DDBJ databases">
        <authorList>
            <person name="Sanders J.G."/>
            <person name="Lin J.Y."/>
            <person name="Wertz J.T."/>
            <person name="Russell J.A."/>
            <person name="Moreau C.S."/>
            <person name="Powell S."/>
        </authorList>
    </citation>
    <scope>NUCLEOTIDE SEQUENCE [LARGE SCALE GENOMIC DNA]</scope>
    <source>
        <strain evidence="2">CAG34</strain>
    </source>
</reference>
<dbReference type="RefSeq" id="WP_068630031.1">
    <property type="nucleotide sequence ID" value="NZ_LSZQ01000042.1"/>
</dbReference>
<dbReference type="Proteomes" id="UP000070058">
    <property type="component" value="Unassembled WGS sequence"/>
</dbReference>
<dbReference type="EMBL" id="LSZQ01000042">
    <property type="protein sequence ID" value="KXU35785.1"/>
    <property type="molecule type" value="Genomic_DNA"/>
</dbReference>
<gene>
    <name evidence="1" type="ORF">AXK11_05420</name>
</gene>
<accession>A0A139SMM2</accession>
<dbReference type="AlphaFoldDB" id="A0A139SMM2"/>
<name>A0A139SMM2_9BACT</name>
<comment type="caution">
    <text evidence="1">The sequence shown here is derived from an EMBL/GenBank/DDBJ whole genome shotgun (WGS) entry which is preliminary data.</text>
</comment>
<organism evidence="1 2">
    <name type="scientific">Cephaloticoccus primus</name>
    <dbReference type="NCBI Taxonomy" id="1548207"/>
    <lineage>
        <taxon>Bacteria</taxon>
        <taxon>Pseudomonadati</taxon>
        <taxon>Verrucomicrobiota</taxon>
        <taxon>Opitutia</taxon>
        <taxon>Opitutales</taxon>
        <taxon>Opitutaceae</taxon>
        <taxon>Cephaloticoccus</taxon>
    </lineage>
</organism>
<evidence type="ECO:0000313" key="2">
    <source>
        <dbReference type="Proteomes" id="UP000070058"/>
    </source>
</evidence>
<keyword evidence="2" id="KW-1185">Reference proteome</keyword>
<proteinExistence type="predicted"/>
<evidence type="ECO:0000313" key="1">
    <source>
        <dbReference type="EMBL" id="KXU35785.1"/>
    </source>
</evidence>
<sequence>MPAATIELPQEIYELAEREAHARNIGLSDFVAQAVQKSATARPAWKDVPWMKTAGALADLHDETIRIQRLIDEEFGLPREQREREALTQ</sequence>